<gene>
    <name evidence="10" type="ORF">ENQ34_05920</name>
</gene>
<accession>A0A7C2I3P3</accession>
<feature type="transmembrane region" description="Helical" evidence="8">
    <location>
        <begin position="136"/>
        <end position="154"/>
    </location>
</feature>
<evidence type="ECO:0000256" key="8">
    <source>
        <dbReference type="SAM" id="Phobius"/>
    </source>
</evidence>
<dbReference type="PANTHER" id="PTHR42682:SF3">
    <property type="entry name" value="FORMATE HYDROGENLYASE SUBUNIT 3-RELATED"/>
    <property type="match status" value="1"/>
</dbReference>
<sequence length="233" mass="25298">MVSQSLIFIIVAVTFLNIVALCFSRKPQTVITTSMSTAVITSLCGLLGAGILLAGGKPLVLTLTYLSPFGELRLVSDNLGHFFMLITALVWFPVSIFSFSYLHKYAGRYDLRLFGALYNLLFLALIFTVLSGDMVGFLISWEIAAIISYLLVNFKYEKPLVTRAGLVMIVMGEVGTVLMMAAFVLLYNYTGHLDFAGIRAFAGTLPAGVKNAVFFLALAGFGIKAGLVPLQQL</sequence>
<feature type="transmembrane region" description="Helical" evidence="8">
    <location>
        <begin position="111"/>
        <end position="130"/>
    </location>
</feature>
<evidence type="ECO:0000256" key="5">
    <source>
        <dbReference type="ARBA" id="ARBA00023002"/>
    </source>
</evidence>
<comment type="subcellular location">
    <subcellularLocation>
        <location evidence="1">Cell membrane</location>
        <topology evidence="1">Multi-pass membrane protein</topology>
    </subcellularLocation>
    <subcellularLocation>
        <location evidence="7">Membrane</location>
        <topology evidence="7">Multi-pass membrane protein</topology>
    </subcellularLocation>
</comment>
<protein>
    <recommendedName>
        <fullName evidence="9">NADH:quinone oxidoreductase/Mrp antiporter transmembrane domain-containing protein</fullName>
    </recommendedName>
</protein>
<keyword evidence="4 8" id="KW-1133">Transmembrane helix</keyword>
<feature type="transmembrane region" description="Helical" evidence="8">
    <location>
        <begin position="35"/>
        <end position="59"/>
    </location>
</feature>
<reference evidence="10" key="1">
    <citation type="journal article" date="2020" name="mSystems">
        <title>Genome- and Community-Level Interaction Insights into Carbon Utilization and Element Cycling Functions of Hydrothermarchaeota in Hydrothermal Sediment.</title>
        <authorList>
            <person name="Zhou Z."/>
            <person name="Liu Y."/>
            <person name="Xu W."/>
            <person name="Pan J."/>
            <person name="Luo Z.H."/>
            <person name="Li M."/>
        </authorList>
    </citation>
    <scope>NUCLEOTIDE SEQUENCE [LARGE SCALE GENOMIC DNA]</scope>
    <source>
        <strain evidence="10">SpSt-300</strain>
    </source>
</reference>
<evidence type="ECO:0000256" key="7">
    <source>
        <dbReference type="RuleBase" id="RU000320"/>
    </source>
</evidence>
<evidence type="ECO:0000256" key="6">
    <source>
        <dbReference type="ARBA" id="ARBA00023136"/>
    </source>
</evidence>
<evidence type="ECO:0000256" key="3">
    <source>
        <dbReference type="ARBA" id="ARBA00022692"/>
    </source>
</evidence>
<feature type="transmembrane region" description="Helical" evidence="8">
    <location>
        <begin position="79"/>
        <end position="99"/>
    </location>
</feature>
<feature type="domain" description="NADH:quinone oxidoreductase/Mrp antiporter transmembrane" evidence="9">
    <location>
        <begin position="131"/>
        <end position="231"/>
    </location>
</feature>
<feature type="transmembrane region" description="Helical" evidence="8">
    <location>
        <begin position="166"/>
        <end position="189"/>
    </location>
</feature>
<dbReference type="EMBL" id="DSMU01000376">
    <property type="protein sequence ID" value="HEL66196.1"/>
    <property type="molecule type" value="Genomic_DNA"/>
</dbReference>
<name>A0A7C2I3P3_9THEO</name>
<feature type="transmembrane region" description="Helical" evidence="8">
    <location>
        <begin position="6"/>
        <end position="23"/>
    </location>
</feature>
<dbReference type="InterPro" id="IPR001750">
    <property type="entry name" value="ND/Mrp_TM"/>
</dbReference>
<feature type="transmembrane region" description="Helical" evidence="8">
    <location>
        <begin position="209"/>
        <end position="230"/>
    </location>
</feature>
<dbReference type="AlphaFoldDB" id="A0A7C2I3P3"/>
<evidence type="ECO:0000313" key="10">
    <source>
        <dbReference type="EMBL" id="HEL66196.1"/>
    </source>
</evidence>
<keyword evidence="2" id="KW-1003">Cell membrane</keyword>
<dbReference type="Pfam" id="PF00361">
    <property type="entry name" value="Proton_antipo_M"/>
    <property type="match status" value="1"/>
</dbReference>
<dbReference type="GO" id="GO:0016491">
    <property type="term" value="F:oxidoreductase activity"/>
    <property type="evidence" value="ECO:0007669"/>
    <property type="project" value="UniProtKB-KW"/>
</dbReference>
<dbReference type="InterPro" id="IPR052175">
    <property type="entry name" value="ComplexI-like_HydComp"/>
</dbReference>
<keyword evidence="6 8" id="KW-0472">Membrane</keyword>
<dbReference type="GO" id="GO:0005886">
    <property type="term" value="C:plasma membrane"/>
    <property type="evidence" value="ECO:0007669"/>
    <property type="project" value="UniProtKB-SubCell"/>
</dbReference>
<evidence type="ECO:0000256" key="2">
    <source>
        <dbReference type="ARBA" id="ARBA00022475"/>
    </source>
</evidence>
<comment type="caution">
    <text evidence="10">The sequence shown here is derived from an EMBL/GenBank/DDBJ whole genome shotgun (WGS) entry which is preliminary data.</text>
</comment>
<evidence type="ECO:0000256" key="4">
    <source>
        <dbReference type="ARBA" id="ARBA00022989"/>
    </source>
</evidence>
<keyword evidence="3 7" id="KW-0812">Transmembrane</keyword>
<proteinExistence type="predicted"/>
<keyword evidence="5" id="KW-0560">Oxidoreductase</keyword>
<organism evidence="10">
    <name type="scientific">Ammonifex degensii</name>
    <dbReference type="NCBI Taxonomy" id="42838"/>
    <lineage>
        <taxon>Bacteria</taxon>
        <taxon>Bacillati</taxon>
        <taxon>Bacillota</taxon>
        <taxon>Clostridia</taxon>
        <taxon>Thermoanaerobacterales</taxon>
        <taxon>Thermoanaerobacteraceae</taxon>
        <taxon>Ammonifex</taxon>
    </lineage>
</organism>
<evidence type="ECO:0000259" key="9">
    <source>
        <dbReference type="Pfam" id="PF00361"/>
    </source>
</evidence>
<evidence type="ECO:0000256" key="1">
    <source>
        <dbReference type="ARBA" id="ARBA00004651"/>
    </source>
</evidence>
<dbReference type="PANTHER" id="PTHR42682">
    <property type="entry name" value="HYDROGENASE-4 COMPONENT F"/>
    <property type="match status" value="1"/>
</dbReference>